<keyword evidence="4" id="KW-1185">Reference proteome</keyword>
<evidence type="ECO:0000313" key="3">
    <source>
        <dbReference type="EMBL" id="TLP94405.1"/>
    </source>
</evidence>
<keyword evidence="2" id="KW-0812">Transmembrane</keyword>
<dbReference type="EMBL" id="VAVZ01000035">
    <property type="protein sequence ID" value="TLP94405.1"/>
    <property type="molecule type" value="Genomic_DNA"/>
</dbReference>
<dbReference type="Proteomes" id="UP000310458">
    <property type="component" value="Unassembled WGS sequence"/>
</dbReference>
<dbReference type="RefSeq" id="WP_138253781.1">
    <property type="nucleotide sequence ID" value="NZ_VAVZ01000035.1"/>
</dbReference>
<evidence type="ECO:0000313" key="4">
    <source>
        <dbReference type="Proteomes" id="UP000310458"/>
    </source>
</evidence>
<accession>A0A5R9B8H0</accession>
<feature type="transmembrane region" description="Helical" evidence="2">
    <location>
        <begin position="98"/>
        <end position="117"/>
    </location>
</feature>
<organism evidence="3 4">
    <name type="scientific">Nesterenkonia salmonea</name>
    <dbReference type="NCBI Taxonomy" id="1804987"/>
    <lineage>
        <taxon>Bacteria</taxon>
        <taxon>Bacillati</taxon>
        <taxon>Actinomycetota</taxon>
        <taxon>Actinomycetes</taxon>
        <taxon>Micrococcales</taxon>
        <taxon>Micrococcaceae</taxon>
        <taxon>Nesterenkonia</taxon>
    </lineage>
</organism>
<feature type="transmembrane region" description="Helical" evidence="2">
    <location>
        <begin position="124"/>
        <end position="146"/>
    </location>
</feature>
<keyword evidence="2" id="KW-0472">Membrane</keyword>
<keyword evidence="2" id="KW-1133">Transmembrane helix</keyword>
<dbReference type="AlphaFoldDB" id="A0A5R9B8H0"/>
<evidence type="ECO:0000256" key="2">
    <source>
        <dbReference type="SAM" id="Phobius"/>
    </source>
</evidence>
<feature type="transmembrane region" description="Helical" evidence="2">
    <location>
        <begin position="58"/>
        <end position="78"/>
    </location>
</feature>
<sequence>MVAEGNKVHRRSLSEAVQGPQRKPALGPPHDVYAAVGLTFAGAGMLFFAGRARVEWDALGWTGMLICCAALVAIVLYFQRAYGFSSTGWGNSTTGAGLAAMLGFMIVFQFVPAALYAQIYDDSLFEYVIVCLGFAVFGVGILRAALGAAEAPPRPDETESGSPGPVGS</sequence>
<proteinExistence type="predicted"/>
<comment type="caution">
    <text evidence="3">The sequence shown here is derived from an EMBL/GenBank/DDBJ whole genome shotgun (WGS) entry which is preliminary data.</text>
</comment>
<evidence type="ECO:0000256" key="1">
    <source>
        <dbReference type="SAM" id="MobiDB-lite"/>
    </source>
</evidence>
<reference evidence="3 4" key="1">
    <citation type="submission" date="2019-05" db="EMBL/GenBank/DDBJ databases">
        <title>Nesterenkonia sp. GY074 isolated from the Southern Atlantic Ocean.</title>
        <authorList>
            <person name="Zhang G."/>
        </authorList>
    </citation>
    <scope>NUCLEOTIDE SEQUENCE [LARGE SCALE GENOMIC DNA]</scope>
    <source>
        <strain evidence="3 4">GY074</strain>
    </source>
</reference>
<protein>
    <submittedName>
        <fullName evidence="3">Uncharacterized protein</fullName>
    </submittedName>
</protein>
<name>A0A5R9B8H0_9MICC</name>
<feature type="transmembrane region" description="Helical" evidence="2">
    <location>
        <begin position="32"/>
        <end position="49"/>
    </location>
</feature>
<gene>
    <name evidence="3" type="ORF">FEF26_12015</name>
</gene>
<feature type="region of interest" description="Disordered" evidence="1">
    <location>
        <begin position="1"/>
        <end position="25"/>
    </location>
</feature>